<dbReference type="RefSeq" id="WP_006101758.1">
    <property type="nucleotide sequence ID" value="NZ_DS989851.1"/>
</dbReference>
<feature type="transmembrane region" description="Helical" evidence="2">
    <location>
        <begin position="91"/>
        <end position="115"/>
    </location>
</feature>
<proteinExistence type="predicted"/>
<dbReference type="AlphaFoldDB" id="B4VT28"/>
<dbReference type="GO" id="GO:0009579">
    <property type="term" value="C:thylakoid"/>
    <property type="evidence" value="ECO:0007669"/>
    <property type="project" value="InterPro"/>
</dbReference>
<accession>B4VT28</accession>
<keyword evidence="2" id="KW-0812">Transmembrane</keyword>
<dbReference type="EMBL" id="DS989851">
    <property type="protein sequence ID" value="EDX74938.1"/>
    <property type="molecule type" value="Genomic_DNA"/>
</dbReference>
<protein>
    <recommendedName>
        <fullName evidence="3">Cyanobacterial aminoacyl-tRNA synthetase CAAD domain-containing protein</fullName>
    </recommendedName>
</protein>
<keyword evidence="2" id="KW-1133">Transmembrane helix</keyword>
<dbReference type="OrthoDB" id="459910at2"/>
<dbReference type="Proteomes" id="UP000003835">
    <property type="component" value="Unassembled WGS sequence"/>
</dbReference>
<feature type="domain" description="Cyanobacterial aminoacyl-tRNA synthetase CAAD" evidence="3">
    <location>
        <begin position="54"/>
        <end position="136"/>
    </location>
</feature>
<dbReference type="STRING" id="118168.MC7420_812"/>
<evidence type="ECO:0000256" key="1">
    <source>
        <dbReference type="ARBA" id="ARBA00004141"/>
    </source>
</evidence>
<reference evidence="4 5" key="1">
    <citation type="submission" date="2008-07" db="EMBL/GenBank/DDBJ databases">
        <authorList>
            <person name="Tandeau de Marsac N."/>
            <person name="Ferriera S."/>
            <person name="Johnson J."/>
            <person name="Kravitz S."/>
            <person name="Beeson K."/>
            <person name="Sutton G."/>
            <person name="Rogers Y.-H."/>
            <person name="Friedman R."/>
            <person name="Frazier M."/>
            <person name="Venter J.C."/>
        </authorList>
    </citation>
    <scope>NUCLEOTIDE SEQUENCE [LARGE SCALE GENOMIC DNA]</scope>
    <source>
        <strain evidence="4 5">PCC 7420</strain>
    </source>
</reference>
<evidence type="ECO:0000313" key="5">
    <source>
        <dbReference type="Proteomes" id="UP000003835"/>
    </source>
</evidence>
<comment type="subcellular location">
    <subcellularLocation>
        <location evidence="1">Membrane</location>
        <topology evidence="1">Multi-pass membrane protein</topology>
    </subcellularLocation>
</comment>
<dbReference type="InterPro" id="IPR025564">
    <property type="entry name" value="CAAD_dom"/>
</dbReference>
<sequence length="139" mass="15556">MTAKMAIPEQPVNPNSETCHPEITSEVLTKEKKQPWVQLISTLIETIETLSDHLNNRVTNTKQIFIAVAWIIAALTSLKLSLAVLNAINTIPFLGLFLEIIGIAYVSWFICRYLLSAANRQDLALQVKSFKEQIFGTIS</sequence>
<keyword evidence="2" id="KW-0472">Membrane</keyword>
<dbReference type="Pfam" id="PF14159">
    <property type="entry name" value="CAAD"/>
    <property type="match status" value="1"/>
</dbReference>
<evidence type="ECO:0000256" key="2">
    <source>
        <dbReference type="SAM" id="Phobius"/>
    </source>
</evidence>
<evidence type="ECO:0000259" key="3">
    <source>
        <dbReference type="Pfam" id="PF14159"/>
    </source>
</evidence>
<feature type="transmembrane region" description="Helical" evidence="2">
    <location>
        <begin position="64"/>
        <end position="85"/>
    </location>
</feature>
<evidence type="ECO:0000313" key="4">
    <source>
        <dbReference type="EMBL" id="EDX74938.1"/>
    </source>
</evidence>
<keyword evidence="5" id="KW-1185">Reference proteome</keyword>
<dbReference type="PANTHER" id="PTHR33222">
    <property type="match status" value="1"/>
</dbReference>
<dbReference type="GO" id="GO:0016020">
    <property type="term" value="C:membrane"/>
    <property type="evidence" value="ECO:0007669"/>
    <property type="project" value="UniProtKB-SubCell"/>
</dbReference>
<dbReference type="eggNOG" id="COG2815">
    <property type="taxonomic scope" value="Bacteria"/>
</dbReference>
<organism evidence="4 5">
    <name type="scientific">Coleofasciculus chthonoplastes PCC 7420</name>
    <dbReference type="NCBI Taxonomy" id="118168"/>
    <lineage>
        <taxon>Bacteria</taxon>
        <taxon>Bacillati</taxon>
        <taxon>Cyanobacteriota</taxon>
        <taxon>Cyanophyceae</taxon>
        <taxon>Coleofasciculales</taxon>
        <taxon>Coleofasciculaceae</taxon>
        <taxon>Coleofasciculus</taxon>
    </lineage>
</organism>
<dbReference type="PANTHER" id="PTHR33222:SF4">
    <property type="entry name" value="PROTEIN CURVATURE THYLAKOID 1A, CHLOROPLASTIC"/>
    <property type="match status" value="1"/>
</dbReference>
<dbReference type="HOGENOM" id="CLU_137945_0_0_3"/>
<gene>
    <name evidence="4" type="ORF">MC7420_812</name>
</gene>
<name>B4VT28_9CYAN</name>
<dbReference type="InterPro" id="IPR033344">
    <property type="entry name" value="CURT1"/>
</dbReference>